<dbReference type="InterPro" id="IPR009088">
    <property type="entry name" value="TFIIA_b-brl"/>
</dbReference>
<evidence type="ECO:0000256" key="3">
    <source>
        <dbReference type="ARBA" id="ARBA00023015"/>
    </source>
</evidence>
<comment type="function">
    <text evidence="6">TFIIA is a component of the transcription machinery of RNA polymerase II and plays an important role in transcriptional activation.</text>
</comment>
<keyword evidence="4 6" id="KW-0804">Transcription</keyword>
<dbReference type="InterPro" id="IPR015872">
    <property type="entry name" value="TFIIA_gsu_N"/>
</dbReference>
<dbReference type="GO" id="GO:0005672">
    <property type="term" value="C:transcription factor TFIIA complex"/>
    <property type="evidence" value="ECO:0007669"/>
    <property type="project" value="InterPro"/>
</dbReference>
<dbReference type="OMA" id="QYYELYR"/>
<protein>
    <recommendedName>
        <fullName evidence="6">Transcription initiation factor IIA subunit 2</fullName>
    </recommendedName>
</protein>
<evidence type="ECO:0000256" key="2">
    <source>
        <dbReference type="ARBA" id="ARBA00007675"/>
    </source>
</evidence>
<dbReference type="Proteomes" id="UP000015102">
    <property type="component" value="Unassembled WGS sequence"/>
</dbReference>
<keyword evidence="10" id="KW-1185">Reference proteome</keyword>
<dbReference type="EMBL" id="CAQQ02132330">
    <property type="status" value="NOT_ANNOTATED_CDS"/>
    <property type="molecule type" value="Genomic_DNA"/>
</dbReference>
<reference evidence="10" key="1">
    <citation type="submission" date="2013-02" db="EMBL/GenBank/DDBJ databases">
        <authorList>
            <person name="Hughes D."/>
        </authorList>
    </citation>
    <scope>NUCLEOTIDE SEQUENCE</scope>
    <source>
        <strain>Durham</strain>
        <strain evidence="10">NC isolate 2 -- Noor lab</strain>
    </source>
</reference>
<comment type="similarity">
    <text evidence="2 6">Belongs to the TFIIA subunit 2 family.</text>
</comment>
<dbReference type="Pfam" id="PF02751">
    <property type="entry name" value="TFIIA_gamma_C"/>
    <property type="match status" value="1"/>
</dbReference>
<reference evidence="9" key="2">
    <citation type="submission" date="2015-06" db="UniProtKB">
        <authorList>
            <consortium name="EnsemblMetazoa"/>
        </authorList>
    </citation>
    <scope>IDENTIFICATION</scope>
</reference>
<dbReference type="Gene3D" id="2.30.18.10">
    <property type="entry name" value="Transcription factor IIA (TFIIA), beta-barrel domain"/>
    <property type="match status" value="1"/>
</dbReference>
<dbReference type="CDD" id="cd10014">
    <property type="entry name" value="TFIIA_gamma_C"/>
    <property type="match status" value="1"/>
</dbReference>
<evidence type="ECO:0000256" key="5">
    <source>
        <dbReference type="ARBA" id="ARBA00023242"/>
    </source>
</evidence>
<sequence length="106" mass="12387">MSYQLYRNTTLGNTLQESLDEFIQYGQITPQLAFKVLIQFDKCINNALNQKVKARVTFKANKLNTYRFCDNVWTLMLNDVEFREVHEFEKVDKVKIVACDGKSSEP</sequence>
<evidence type="ECO:0000256" key="4">
    <source>
        <dbReference type="ARBA" id="ARBA00023163"/>
    </source>
</evidence>
<dbReference type="PIRSF" id="PIRSF009415">
    <property type="entry name" value="Hum_TFIIA_gamma"/>
    <property type="match status" value="1"/>
</dbReference>
<dbReference type="SUPFAM" id="SSF47396">
    <property type="entry name" value="Transcription factor IIA (TFIIA), alpha-helical domain"/>
    <property type="match status" value="1"/>
</dbReference>
<evidence type="ECO:0000313" key="10">
    <source>
        <dbReference type="Proteomes" id="UP000015102"/>
    </source>
</evidence>
<dbReference type="HOGENOM" id="CLU_112964_2_1_1"/>
<feature type="domain" description="Transcription initiation factor IIA gamma subunit N-terminal" evidence="7">
    <location>
        <begin position="2"/>
        <end position="48"/>
    </location>
</feature>
<dbReference type="STRING" id="36166.T1GM55"/>
<dbReference type="EnsemblMetazoa" id="MESCA004623-RA">
    <property type="protein sequence ID" value="MESCA004623-PA"/>
    <property type="gene ID" value="MESCA004623"/>
</dbReference>
<evidence type="ECO:0000256" key="6">
    <source>
        <dbReference type="PIRNR" id="PIRNR009415"/>
    </source>
</evidence>
<evidence type="ECO:0000313" key="9">
    <source>
        <dbReference type="EnsemblMetazoa" id="MESCA004623-PA"/>
    </source>
</evidence>
<dbReference type="AlphaFoldDB" id="T1GM55"/>
<accession>T1GM55</accession>
<dbReference type="Gene3D" id="1.10.287.190">
    <property type="entry name" value="Transcription factor IIA gamma subunit, alpha-helical domain"/>
    <property type="match status" value="1"/>
</dbReference>
<comment type="subcellular location">
    <subcellularLocation>
        <location evidence="1 6">Nucleus</location>
    </subcellularLocation>
</comment>
<dbReference type="InterPro" id="IPR009083">
    <property type="entry name" value="TFIIA_a-hlx"/>
</dbReference>
<evidence type="ECO:0000256" key="1">
    <source>
        <dbReference type="ARBA" id="ARBA00004123"/>
    </source>
</evidence>
<dbReference type="InterPro" id="IPR003194">
    <property type="entry name" value="TFIIA_gsu"/>
</dbReference>
<name>T1GM55_MEGSC</name>
<dbReference type="PANTHER" id="PTHR10966">
    <property type="entry name" value="TRANSCRIPTION INITIATION FACTOR IIA SUBUNIT 2"/>
    <property type="match status" value="1"/>
</dbReference>
<dbReference type="CDD" id="cd10145">
    <property type="entry name" value="TFIIA_gamma_N"/>
    <property type="match status" value="1"/>
</dbReference>
<organism evidence="9 10">
    <name type="scientific">Megaselia scalaris</name>
    <name type="common">Humpbacked fly</name>
    <name type="synonym">Phora scalaris</name>
    <dbReference type="NCBI Taxonomy" id="36166"/>
    <lineage>
        <taxon>Eukaryota</taxon>
        <taxon>Metazoa</taxon>
        <taxon>Ecdysozoa</taxon>
        <taxon>Arthropoda</taxon>
        <taxon>Hexapoda</taxon>
        <taxon>Insecta</taxon>
        <taxon>Pterygota</taxon>
        <taxon>Neoptera</taxon>
        <taxon>Endopterygota</taxon>
        <taxon>Diptera</taxon>
        <taxon>Brachycera</taxon>
        <taxon>Muscomorpha</taxon>
        <taxon>Platypezoidea</taxon>
        <taxon>Phoridae</taxon>
        <taxon>Megaseliini</taxon>
        <taxon>Megaselia</taxon>
    </lineage>
</organism>
<dbReference type="GO" id="GO:0006367">
    <property type="term" value="P:transcription initiation at RNA polymerase II promoter"/>
    <property type="evidence" value="ECO:0007669"/>
    <property type="project" value="InterPro"/>
</dbReference>
<evidence type="ECO:0000259" key="7">
    <source>
        <dbReference type="Pfam" id="PF02268"/>
    </source>
</evidence>
<feature type="domain" description="Transcription initiation factor IIA gamma subunit C-terminal" evidence="8">
    <location>
        <begin position="62"/>
        <end position="101"/>
    </location>
</feature>
<evidence type="ECO:0000259" key="8">
    <source>
        <dbReference type="Pfam" id="PF02751"/>
    </source>
</evidence>
<proteinExistence type="inferred from homology"/>
<keyword evidence="5 6" id="KW-0539">Nucleus</keyword>
<dbReference type="FunFam" id="1.10.287.190:FF:000001">
    <property type="entry name" value="Transcription initiation factor IIA subunit 2"/>
    <property type="match status" value="1"/>
</dbReference>
<dbReference type="FunFam" id="2.30.18.10:FF:000001">
    <property type="entry name" value="Transcription initiation factor IIA subunit 2"/>
    <property type="match status" value="1"/>
</dbReference>
<dbReference type="SUPFAM" id="SSF50784">
    <property type="entry name" value="Transcription factor IIA (TFIIA), beta-barrel domain"/>
    <property type="match status" value="1"/>
</dbReference>
<dbReference type="InterPro" id="IPR015871">
    <property type="entry name" value="TFIIA_gsu_C"/>
</dbReference>
<dbReference type="Pfam" id="PF02268">
    <property type="entry name" value="TFIIA_gamma_N"/>
    <property type="match status" value="1"/>
</dbReference>
<keyword evidence="3 6" id="KW-0805">Transcription regulation</keyword>